<evidence type="ECO:0000256" key="3">
    <source>
        <dbReference type="ARBA" id="ARBA00022777"/>
    </source>
</evidence>
<dbReference type="PANTHER" id="PTHR11547">
    <property type="entry name" value="ARGININE OR CREATINE KINASE"/>
    <property type="match status" value="1"/>
</dbReference>
<evidence type="ECO:0000313" key="10">
    <source>
        <dbReference type="Proteomes" id="UP000029669"/>
    </source>
</evidence>
<keyword evidence="3 5" id="KW-0418">Kinase</keyword>
<dbReference type="EMBL" id="CP009170">
    <property type="protein sequence ID" value="AIS53225.1"/>
    <property type="molecule type" value="Genomic_DNA"/>
</dbReference>
<proteinExistence type="inferred from homology"/>
<comment type="similarity">
    <text evidence="5 6 7">Belongs to the ATP:guanido phosphotransferase family.</text>
</comment>
<evidence type="ECO:0000256" key="4">
    <source>
        <dbReference type="ARBA" id="ARBA00022840"/>
    </source>
</evidence>
<dbReference type="GO" id="GO:0004111">
    <property type="term" value="F:creatine kinase activity"/>
    <property type="evidence" value="ECO:0007669"/>
    <property type="project" value="InterPro"/>
</dbReference>
<keyword evidence="4 5" id="KW-0067">ATP-binding</keyword>
<feature type="binding site" evidence="5 6">
    <location>
        <begin position="192"/>
        <end position="197"/>
    </location>
    <ligand>
        <name>ATP</name>
        <dbReference type="ChEBI" id="CHEBI:30616"/>
    </ligand>
</feature>
<dbReference type="SUPFAM" id="SSF55931">
    <property type="entry name" value="Glutamine synthetase/guanido kinase"/>
    <property type="match status" value="1"/>
</dbReference>
<dbReference type="OrthoDB" id="9791353at2"/>
<feature type="domain" description="Phosphagen kinase C-terminal" evidence="8">
    <location>
        <begin position="8"/>
        <end position="239"/>
    </location>
</feature>
<dbReference type="Proteomes" id="UP000029669">
    <property type="component" value="Chromosome"/>
</dbReference>
<evidence type="ECO:0000256" key="2">
    <source>
        <dbReference type="ARBA" id="ARBA00022741"/>
    </source>
</evidence>
<feature type="binding site" evidence="5 6">
    <location>
        <position position="110"/>
    </location>
    <ligand>
        <name>ATP</name>
        <dbReference type="ChEBI" id="CHEBI:30616"/>
    </ligand>
</feature>
<name>A0A097ATU4_THEKI</name>
<dbReference type="InterPro" id="IPR000749">
    <property type="entry name" value="ATP-guanido_PTrfase"/>
</dbReference>
<protein>
    <recommendedName>
        <fullName evidence="5">Protein-arginine kinase</fullName>
        <ecNumber evidence="5">2.7.14.1</ecNumber>
    </recommendedName>
</protein>
<evidence type="ECO:0000256" key="6">
    <source>
        <dbReference type="PROSITE-ProRule" id="PRU00843"/>
    </source>
</evidence>
<keyword evidence="10" id="KW-1185">Reference proteome</keyword>
<dbReference type="Pfam" id="PF00217">
    <property type="entry name" value="ATP-gua_Ptrans"/>
    <property type="match status" value="1"/>
</dbReference>
<dbReference type="PROSITE" id="PS51510">
    <property type="entry name" value="PHOSPHAGEN_KINASE_C"/>
    <property type="match status" value="1"/>
</dbReference>
<comment type="function">
    <text evidence="5">Catalyzes the specific phosphorylation of arginine residues in proteins.</text>
</comment>
<dbReference type="InterPro" id="IPR022415">
    <property type="entry name" value="ATP-guanido_PTrfase_AS"/>
</dbReference>
<dbReference type="InterPro" id="IPR014746">
    <property type="entry name" value="Gln_synth/guanido_kin_cat_dom"/>
</dbReference>
<accession>A0A097ATU4</accession>
<dbReference type="GO" id="GO:0005524">
    <property type="term" value="F:ATP binding"/>
    <property type="evidence" value="ECO:0007669"/>
    <property type="project" value="UniProtKB-UniRule"/>
</dbReference>
<evidence type="ECO:0000256" key="5">
    <source>
        <dbReference type="HAMAP-Rule" id="MF_00602"/>
    </source>
</evidence>
<dbReference type="GO" id="GO:1990424">
    <property type="term" value="F:protein arginine kinase activity"/>
    <property type="evidence" value="ECO:0007669"/>
    <property type="project" value="UniProtKB-EC"/>
</dbReference>
<feature type="binding site" evidence="5 6">
    <location>
        <position position="76"/>
    </location>
    <ligand>
        <name>ATP</name>
        <dbReference type="ChEBI" id="CHEBI:30616"/>
    </ligand>
</feature>
<organism evidence="9 10">
    <name type="scientific">Thermoanaerobacter kivui</name>
    <name type="common">Acetogenium kivui</name>
    <dbReference type="NCBI Taxonomy" id="2325"/>
    <lineage>
        <taxon>Bacteria</taxon>
        <taxon>Bacillati</taxon>
        <taxon>Bacillota</taxon>
        <taxon>Clostridia</taxon>
        <taxon>Thermoanaerobacterales</taxon>
        <taxon>Thermoanaerobacteraceae</taxon>
        <taxon>Thermoanaerobacter</taxon>
    </lineage>
</organism>
<keyword evidence="5" id="KW-0021">Allosteric enzyme</keyword>
<dbReference type="PANTHER" id="PTHR11547:SF38">
    <property type="entry name" value="ARGININE KINASE 1-RELATED"/>
    <property type="match status" value="1"/>
</dbReference>
<feature type="binding site" evidence="5 6">
    <location>
        <begin position="161"/>
        <end position="165"/>
    </location>
    <ligand>
        <name>ATP</name>
        <dbReference type="ChEBI" id="CHEBI:30616"/>
    </ligand>
</feature>
<dbReference type="KEGG" id="tki:TKV_c20920"/>
<dbReference type="GO" id="GO:0005615">
    <property type="term" value="C:extracellular space"/>
    <property type="evidence" value="ECO:0007669"/>
    <property type="project" value="TreeGrafter"/>
</dbReference>
<comment type="catalytic activity">
    <reaction evidence="5">
        <text>L-arginyl-[protein] + ATP = N(omega)-phospho-L-arginyl-[protein] + ADP + H(+)</text>
        <dbReference type="Rhea" id="RHEA:43384"/>
        <dbReference type="Rhea" id="RHEA-COMP:10532"/>
        <dbReference type="Rhea" id="RHEA-COMP:10533"/>
        <dbReference type="ChEBI" id="CHEBI:15378"/>
        <dbReference type="ChEBI" id="CHEBI:29965"/>
        <dbReference type="ChEBI" id="CHEBI:30616"/>
        <dbReference type="ChEBI" id="CHEBI:83226"/>
        <dbReference type="ChEBI" id="CHEBI:456216"/>
        <dbReference type="EC" id="2.7.14.1"/>
    </reaction>
</comment>
<dbReference type="GO" id="GO:0046314">
    <property type="term" value="P:phosphocreatine biosynthetic process"/>
    <property type="evidence" value="ECO:0007669"/>
    <property type="project" value="InterPro"/>
</dbReference>
<evidence type="ECO:0000259" key="8">
    <source>
        <dbReference type="PROSITE" id="PS51510"/>
    </source>
</evidence>
<dbReference type="NCBIfam" id="NF002194">
    <property type="entry name" value="PRK01059.1-4"/>
    <property type="match status" value="1"/>
</dbReference>
<dbReference type="STRING" id="2325.TKV_c20920"/>
<dbReference type="AlphaFoldDB" id="A0A097ATU4"/>
<dbReference type="PROSITE" id="PS00112">
    <property type="entry name" value="PHOSPHAGEN_KINASE"/>
    <property type="match status" value="1"/>
</dbReference>
<reference evidence="10" key="1">
    <citation type="journal article" date="2015" name="Genome Announc.">
        <title>Whole-Genome Sequences of 80 Environmental and Clinical Isolates of Burkholderia pseudomallei.</title>
        <authorList>
            <person name="Johnson S.L."/>
            <person name="Baker A.L."/>
            <person name="Chain P.S."/>
            <person name="Currie B.J."/>
            <person name="Daligault H.E."/>
            <person name="Davenport K.W."/>
            <person name="Davis C.B."/>
            <person name="Inglis T.J."/>
            <person name="Kaestli M."/>
            <person name="Koren S."/>
            <person name="Mayo M."/>
            <person name="Merritt A.J."/>
            <person name="Price E.P."/>
            <person name="Sarovich D.S."/>
            <person name="Warner J."/>
            <person name="Rosovitz M.J."/>
        </authorList>
    </citation>
    <scope>NUCLEOTIDE SEQUENCE [LARGE SCALE GENOMIC DNA]</scope>
    <source>
        <strain evidence="10">DSM 2030</strain>
    </source>
</reference>
<dbReference type="HOGENOM" id="CLU_066591_1_0_9"/>
<evidence type="ECO:0000256" key="7">
    <source>
        <dbReference type="RuleBase" id="RU000505"/>
    </source>
</evidence>
<evidence type="ECO:0000313" key="9">
    <source>
        <dbReference type="EMBL" id="AIS53225.1"/>
    </source>
</evidence>
<sequence length="339" mass="38350">MFRYDNDVVLSSRIRLARNIKDIPFPSVMTEEQGQKVIDLVKKAILGSNTILSTQFVEYDMKRLSPIDRQSLVEKHLISPDLSQNTKNGYALIKNDNTVSIMVNEEDHLRIQCILEGLRLNESWDIADKIDDLIEETIDYAYDEKIGYLTSCPTNVGTGIRASVMVHLPALTITGQISNILNSVSKIGIAVRGIYGEGTQALGDIYQISNQITLGQSEREIIENVEGVARQIIFSERKAREDLYNKQKIQIEDRVGRAFGILSHAKVMSTKEYMTLMSDVRLGAVLGILDVEIQKIDKLTTSIQPANLQKIYGMQLDPYNRDIKRAEYVVRQINKKDNL</sequence>
<dbReference type="HAMAP" id="MF_00602">
    <property type="entry name" value="Prot_Arg_kinase"/>
    <property type="match status" value="1"/>
</dbReference>
<dbReference type="EC" id="2.7.14.1" evidence="5"/>
<dbReference type="InterPro" id="IPR023660">
    <property type="entry name" value="Arg_Kinase"/>
</dbReference>
<gene>
    <name evidence="5" type="primary">mcsB</name>
    <name evidence="9" type="ORF">TKV_c20920</name>
</gene>
<dbReference type="Gene3D" id="3.30.590.10">
    <property type="entry name" value="Glutamine synthetase/guanido kinase, catalytic domain"/>
    <property type="match status" value="1"/>
</dbReference>
<feature type="short sequence motif" description="RDXXRA motif of the pArg binding pocket involved in allosteric regulation" evidence="5">
    <location>
        <begin position="321"/>
        <end position="326"/>
    </location>
</feature>
<dbReference type="eggNOG" id="COG3869">
    <property type="taxonomic scope" value="Bacteria"/>
</dbReference>
<comment type="activity regulation">
    <text evidence="5">Appears to be allosterically activated by the binding of pArg-containing polypeptides to the pArg-binding pocket localized in the C-terminal domain of McsB.</text>
</comment>
<feature type="binding site" evidence="5 6">
    <location>
        <begin position="11"/>
        <end position="15"/>
    </location>
    <ligand>
        <name>ATP</name>
        <dbReference type="ChEBI" id="CHEBI:30616"/>
    </ligand>
</feature>
<keyword evidence="2 5" id="KW-0547">Nucleotide-binding</keyword>
<dbReference type="RefSeq" id="WP_049686278.1">
    <property type="nucleotide sequence ID" value="NZ_CP009170.1"/>
</dbReference>
<keyword evidence="1 5" id="KW-0808">Transferase</keyword>
<evidence type="ECO:0000256" key="1">
    <source>
        <dbReference type="ARBA" id="ARBA00022679"/>
    </source>
</evidence>
<dbReference type="InterPro" id="IPR022414">
    <property type="entry name" value="ATP-guanido_PTrfase_cat"/>
</dbReference>
<dbReference type="CDD" id="cd07930">
    <property type="entry name" value="bacterial_phosphagen_kinase"/>
    <property type="match status" value="1"/>
</dbReference>